<sequence>KFPGAVHESGAEQASLPQVQGLLNPCRGQHSSASPGSSQGWPPTSLTSLGSREMKSRWNWGSMTCIMYLICAGSQRSMSSSRASSFSGPLQRCKGTPSDSWLCVPS</sequence>
<proteinExistence type="predicted"/>
<name>A0A8C3U5Y4_CATUS</name>
<reference evidence="2" key="2">
    <citation type="submission" date="2025-08" db="UniProtKB">
        <authorList>
            <consortium name="Ensembl"/>
        </authorList>
    </citation>
    <scope>IDENTIFICATION</scope>
</reference>
<evidence type="ECO:0000313" key="2">
    <source>
        <dbReference type="Ensembl" id="ENSCUSP00005009722.1"/>
    </source>
</evidence>
<keyword evidence="3" id="KW-1185">Reference proteome</keyword>
<feature type="compositionally biased region" description="Polar residues" evidence="1">
    <location>
        <begin position="29"/>
        <end position="49"/>
    </location>
</feature>
<dbReference type="Ensembl" id="ENSCUST00005010119.1">
    <property type="protein sequence ID" value="ENSCUSP00005009722.1"/>
    <property type="gene ID" value="ENSCUSG00005006205.1"/>
</dbReference>
<organism evidence="2 3">
    <name type="scientific">Catharus ustulatus</name>
    <name type="common">Russet-backed thrush</name>
    <name type="synonym">Hylocichla ustulatus</name>
    <dbReference type="NCBI Taxonomy" id="91951"/>
    <lineage>
        <taxon>Eukaryota</taxon>
        <taxon>Metazoa</taxon>
        <taxon>Chordata</taxon>
        <taxon>Craniata</taxon>
        <taxon>Vertebrata</taxon>
        <taxon>Euteleostomi</taxon>
        <taxon>Archelosauria</taxon>
        <taxon>Archosauria</taxon>
        <taxon>Dinosauria</taxon>
        <taxon>Saurischia</taxon>
        <taxon>Theropoda</taxon>
        <taxon>Coelurosauria</taxon>
        <taxon>Aves</taxon>
        <taxon>Neognathae</taxon>
        <taxon>Neoaves</taxon>
        <taxon>Telluraves</taxon>
        <taxon>Australaves</taxon>
        <taxon>Passeriformes</taxon>
        <taxon>Turdidae</taxon>
        <taxon>Catharus</taxon>
    </lineage>
</organism>
<dbReference type="Proteomes" id="UP000694563">
    <property type="component" value="Chromosome 2"/>
</dbReference>
<feature type="region of interest" description="Disordered" evidence="1">
    <location>
        <begin position="1"/>
        <end position="49"/>
    </location>
</feature>
<feature type="region of interest" description="Disordered" evidence="1">
    <location>
        <begin position="79"/>
        <end position="106"/>
    </location>
</feature>
<dbReference type="AlphaFoldDB" id="A0A8C3U5Y4"/>
<reference evidence="2" key="3">
    <citation type="submission" date="2025-09" db="UniProtKB">
        <authorList>
            <consortium name="Ensembl"/>
        </authorList>
    </citation>
    <scope>IDENTIFICATION</scope>
</reference>
<evidence type="ECO:0000313" key="3">
    <source>
        <dbReference type="Proteomes" id="UP000694563"/>
    </source>
</evidence>
<evidence type="ECO:0000256" key="1">
    <source>
        <dbReference type="SAM" id="MobiDB-lite"/>
    </source>
</evidence>
<reference evidence="2" key="1">
    <citation type="submission" date="2020-10" db="EMBL/GenBank/DDBJ databases">
        <title>Catharus ustulatus (Swainson's thrush) genome, bCatUst1, primary haplotype v2.</title>
        <authorList>
            <person name="Delmore K."/>
            <person name="Vafadar M."/>
            <person name="Formenti G."/>
            <person name="Chow W."/>
            <person name="Pelan S."/>
            <person name="Howe K."/>
            <person name="Rhie A."/>
            <person name="Mountcastle J."/>
            <person name="Haase B."/>
            <person name="Fedrigo O."/>
            <person name="Jarvis E.D."/>
        </authorList>
    </citation>
    <scope>NUCLEOTIDE SEQUENCE [LARGE SCALE GENOMIC DNA]</scope>
</reference>
<protein>
    <submittedName>
        <fullName evidence="2">Uncharacterized protein</fullName>
    </submittedName>
</protein>
<accession>A0A8C3U5Y4</accession>